<feature type="region of interest" description="Disordered" evidence="1">
    <location>
        <begin position="168"/>
        <end position="227"/>
    </location>
</feature>
<proteinExistence type="predicted"/>
<accession>E7G7S8</accession>
<evidence type="ECO:0008006" key="4">
    <source>
        <dbReference type="Google" id="ProtNLM"/>
    </source>
</evidence>
<gene>
    <name evidence="2" type="ORF">HMPREF9488_00816</name>
</gene>
<sequence>MKNVLKRHRSKIMIILLSSILLGCSQEKMILKKEKFVVEYGQSISTKVSDYLDNKDNFLKDVKMTVDGQNEEGKTYLSIGQYKVSFTRNQKTVETTVEIVDTTAPEFKDLKESYKVNLNGKLDITQLKVTDLSKVTLSIDDSKVNYSKSGIYTANVIAKDESGNETRKDIKIVVEEKKKDPGSSSQSSQSNNSSKGSSSKNKSKSNSSSSSSSKIDESQPDKKILLS</sequence>
<organism evidence="2 3">
    <name type="scientific">Coprobacillus cateniformis</name>
    <dbReference type="NCBI Taxonomy" id="100884"/>
    <lineage>
        <taxon>Bacteria</taxon>
        <taxon>Bacillati</taxon>
        <taxon>Bacillota</taxon>
        <taxon>Erysipelotrichia</taxon>
        <taxon>Erysipelotrichales</taxon>
        <taxon>Coprobacillaceae</taxon>
        <taxon>Coprobacillus</taxon>
    </lineage>
</organism>
<dbReference type="RefSeq" id="WP_008787932.1">
    <property type="nucleotide sequence ID" value="NZ_GL636577.1"/>
</dbReference>
<reference evidence="2 3" key="1">
    <citation type="submission" date="2010-12" db="EMBL/GenBank/DDBJ databases">
        <title>The Genome Sequence of Coprobacillus sp. strain 29_1.</title>
        <authorList>
            <consortium name="The Broad Institute Genome Sequencing Platform"/>
            <person name="Earl A."/>
            <person name="Ward D."/>
            <person name="Feldgarden M."/>
            <person name="Gevers D."/>
            <person name="Daigneault M."/>
            <person name="Sibley C.D."/>
            <person name="White A."/>
            <person name="Strauss J."/>
            <person name="Allen-Vercoe E."/>
            <person name="Young S.K."/>
            <person name="Zeng Q."/>
            <person name="Gargeya S."/>
            <person name="Fitzgerald M."/>
            <person name="Haas B."/>
            <person name="Abouelleil A."/>
            <person name="Alvarado L."/>
            <person name="Arachchi H.M."/>
            <person name="Berlin A."/>
            <person name="Brown A."/>
            <person name="Chapman S.B."/>
            <person name="Chen Z."/>
            <person name="Dunbar C."/>
            <person name="Freedman E."/>
            <person name="Gearin G."/>
            <person name="Gellesch M."/>
            <person name="Goldberg J."/>
            <person name="Griggs A."/>
            <person name="Gujja S."/>
            <person name="Heilman E."/>
            <person name="Heiman D."/>
            <person name="Howarth C."/>
            <person name="Larson L."/>
            <person name="Lui A."/>
            <person name="MacDonald P.J.P."/>
            <person name="Mehta T."/>
            <person name="Montmayeur A."/>
            <person name="Murphy C."/>
            <person name="Neiman D."/>
            <person name="Pearson M."/>
            <person name="Priest M."/>
            <person name="Roberts A."/>
            <person name="Saif S."/>
            <person name="Shea T."/>
            <person name="Shenoy N."/>
            <person name="Sisk P."/>
            <person name="Stolte C."/>
            <person name="Sykes S."/>
            <person name="White J."/>
            <person name="Yandava C."/>
            <person name="Nusbaum C."/>
            <person name="Birren B."/>
        </authorList>
    </citation>
    <scope>NUCLEOTIDE SEQUENCE [LARGE SCALE GENOMIC DNA]</scope>
    <source>
        <strain evidence="2 3">29_1</strain>
    </source>
</reference>
<evidence type="ECO:0000256" key="1">
    <source>
        <dbReference type="SAM" id="MobiDB-lite"/>
    </source>
</evidence>
<dbReference type="Proteomes" id="UP000003157">
    <property type="component" value="Unassembled WGS sequence"/>
</dbReference>
<protein>
    <recommendedName>
        <fullName evidence="4">Pesticidal crystal protein Cry22Aa Ig-like domain-containing protein</fullName>
    </recommendedName>
</protein>
<dbReference type="EMBL" id="ADKX01000012">
    <property type="protein sequence ID" value="EFW05849.1"/>
    <property type="molecule type" value="Genomic_DNA"/>
</dbReference>
<dbReference type="STRING" id="100884.GCA_000269565_00887"/>
<keyword evidence="3" id="KW-1185">Reference proteome</keyword>
<comment type="caution">
    <text evidence="2">The sequence shown here is derived from an EMBL/GenBank/DDBJ whole genome shotgun (WGS) entry which is preliminary data.</text>
</comment>
<evidence type="ECO:0000313" key="3">
    <source>
        <dbReference type="Proteomes" id="UP000003157"/>
    </source>
</evidence>
<feature type="compositionally biased region" description="Basic and acidic residues" evidence="1">
    <location>
        <begin position="168"/>
        <end position="181"/>
    </location>
</feature>
<dbReference type="PROSITE" id="PS51257">
    <property type="entry name" value="PROKAR_LIPOPROTEIN"/>
    <property type="match status" value="1"/>
</dbReference>
<dbReference type="HOGENOM" id="CLU_090280_0_0_9"/>
<dbReference type="eggNOG" id="ENOG5033C07">
    <property type="taxonomic scope" value="Bacteria"/>
</dbReference>
<feature type="compositionally biased region" description="Basic and acidic residues" evidence="1">
    <location>
        <begin position="214"/>
        <end position="227"/>
    </location>
</feature>
<evidence type="ECO:0000313" key="2">
    <source>
        <dbReference type="EMBL" id="EFW05849.1"/>
    </source>
</evidence>
<feature type="compositionally biased region" description="Low complexity" evidence="1">
    <location>
        <begin position="182"/>
        <end position="213"/>
    </location>
</feature>
<dbReference type="AlphaFoldDB" id="E7G7S8"/>
<name>E7G7S8_9FIRM</name>